<dbReference type="InterPro" id="IPR020672">
    <property type="entry name" value="Ribose5P_isomerase_typA_subgr"/>
</dbReference>
<dbReference type="AlphaFoldDB" id="A0A656YW68"/>
<feature type="binding site" evidence="2">
    <location>
        <begin position="81"/>
        <end position="84"/>
    </location>
    <ligand>
        <name>substrate</name>
    </ligand>
</feature>
<dbReference type="Gene3D" id="3.30.70.260">
    <property type="match status" value="1"/>
</dbReference>
<dbReference type="SUPFAM" id="SSF100950">
    <property type="entry name" value="NagB/RpiA/CoA transferase-like"/>
    <property type="match status" value="1"/>
</dbReference>
<sequence length="236" mass="25956">MPGQEEWKRNSAREAAKLVRNDMLVGLGSGTTVAKVVKELVEKGTKARFVTASIATQKLADRLDLNLTTLEKGTGLDLTIDGADEIDPNLRLLKGGGGAHTRERIVTGAAEELVIVADSTKLVEKLGEKNPVPVEVIPFAYEYVAGLIEEYGKRSELRRTETGNPYVTDNGNYIVDLRTDPVNNPEKLREDLDKIPGTVDNGIFTDKPDKALIGHEEGCRAVETKEQHRELRRALK</sequence>
<comment type="catalytic activity">
    <reaction evidence="2">
        <text>aldehydo-D-ribose 5-phosphate = D-ribulose 5-phosphate</text>
        <dbReference type="Rhea" id="RHEA:14657"/>
        <dbReference type="ChEBI" id="CHEBI:58121"/>
        <dbReference type="ChEBI" id="CHEBI:58273"/>
        <dbReference type="EC" id="5.3.1.6"/>
    </reaction>
</comment>
<comment type="similarity">
    <text evidence="2">Belongs to the ribose 5-phosphate isomerase family.</text>
</comment>
<feature type="active site" description="Proton acceptor" evidence="2">
    <location>
        <position position="103"/>
    </location>
</feature>
<dbReference type="NCBIfam" id="NF001924">
    <property type="entry name" value="PRK00702.1"/>
    <property type="match status" value="1"/>
</dbReference>
<protein>
    <recommendedName>
        <fullName evidence="2">Ribose-5-phosphate isomerase A</fullName>
        <ecNumber evidence="2">5.3.1.6</ecNumber>
    </recommendedName>
    <alternativeName>
        <fullName evidence="2">Phosphoriboisomerase A</fullName>
        <shortName evidence="2">PRI</shortName>
    </alternativeName>
</protein>
<comment type="pathway">
    <text evidence="2">Carbohydrate degradation; pentose phosphate pathway; D-ribose 5-phosphate from D-ribulose 5-phosphate (non-oxidative stage): step 1/1.</text>
</comment>
<feature type="binding site" evidence="2">
    <location>
        <begin position="29"/>
        <end position="32"/>
    </location>
    <ligand>
        <name>substrate</name>
    </ligand>
</feature>
<dbReference type="GO" id="GO:0009052">
    <property type="term" value="P:pentose-phosphate shunt, non-oxidative branch"/>
    <property type="evidence" value="ECO:0007669"/>
    <property type="project" value="UniProtKB-UniRule"/>
</dbReference>
<dbReference type="InterPro" id="IPR004788">
    <property type="entry name" value="Ribose5P_isomerase_type_A"/>
</dbReference>
<reference evidence="3 4" key="1">
    <citation type="journal article" date="2016" name="Sci. Rep.">
        <title>Metabolic traits of an uncultured archaeal lineage -MSBL1- from brine pools of the Red Sea.</title>
        <authorList>
            <person name="Mwirichia R."/>
            <person name="Alam I."/>
            <person name="Rashid M."/>
            <person name="Vinu M."/>
            <person name="Ba-Alawi W."/>
            <person name="Anthony Kamau A."/>
            <person name="Kamanda Ngugi D."/>
            <person name="Goker M."/>
            <person name="Klenk H.P."/>
            <person name="Bajic V."/>
            <person name="Stingl U."/>
        </authorList>
    </citation>
    <scope>NUCLEOTIDE SEQUENCE [LARGE SCALE GENOMIC DNA]</scope>
    <source>
        <strain evidence="3">SCGC-AAA259J03</strain>
    </source>
</reference>
<dbReference type="EMBL" id="LHXT01000035">
    <property type="protein sequence ID" value="KXA97985.1"/>
    <property type="molecule type" value="Genomic_DNA"/>
</dbReference>
<evidence type="ECO:0000256" key="1">
    <source>
        <dbReference type="ARBA" id="ARBA00023235"/>
    </source>
</evidence>
<dbReference type="PANTHER" id="PTHR11934:SF0">
    <property type="entry name" value="RIBOSE-5-PHOSPHATE ISOMERASE"/>
    <property type="match status" value="1"/>
</dbReference>
<keyword evidence="4" id="KW-1185">Reference proteome</keyword>
<dbReference type="GO" id="GO:0004751">
    <property type="term" value="F:ribose-5-phosphate isomerase activity"/>
    <property type="evidence" value="ECO:0007669"/>
    <property type="project" value="UniProtKB-UniRule"/>
</dbReference>
<dbReference type="GO" id="GO:0006014">
    <property type="term" value="P:D-ribose metabolic process"/>
    <property type="evidence" value="ECO:0007669"/>
    <property type="project" value="TreeGrafter"/>
</dbReference>
<gene>
    <name evidence="2" type="primary">rpiA</name>
    <name evidence="3" type="ORF">AKJ39_02675</name>
</gene>
<dbReference type="EC" id="5.3.1.6" evidence="2"/>
<dbReference type="Gene3D" id="3.40.50.1360">
    <property type="match status" value="1"/>
</dbReference>
<evidence type="ECO:0000256" key="2">
    <source>
        <dbReference type="HAMAP-Rule" id="MF_00170"/>
    </source>
</evidence>
<keyword evidence="1 2" id="KW-0413">Isomerase</keyword>
<name>A0A656YW68_9EURY</name>
<dbReference type="Pfam" id="PF06026">
    <property type="entry name" value="Rib_5-P_isom_A"/>
    <property type="match status" value="1"/>
</dbReference>
<organism evidence="3 4">
    <name type="scientific">candidate division MSBL1 archaeon SCGC-AAA259J03</name>
    <dbReference type="NCBI Taxonomy" id="1698269"/>
    <lineage>
        <taxon>Archaea</taxon>
        <taxon>Methanobacteriati</taxon>
        <taxon>Methanobacteriota</taxon>
        <taxon>candidate division MSBL1</taxon>
    </lineage>
</organism>
<comment type="function">
    <text evidence="2">Catalyzes the reversible conversion of ribose-5-phosphate to ribulose 5-phosphate.</text>
</comment>
<comment type="subunit">
    <text evidence="2">Homodimer.</text>
</comment>
<dbReference type="PANTHER" id="PTHR11934">
    <property type="entry name" value="RIBOSE-5-PHOSPHATE ISOMERASE"/>
    <property type="match status" value="1"/>
</dbReference>
<dbReference type="InterPro" id="IPR037171">
    <property type="entry name" value="NagB/RpiA_transferase-like"/>
</dbReference>
<dbReference type="UniPathway" id="UPA00115">
    <property type="reaction ID" value="UER00412"/>
</dbReference>
<proteinExistence type="inferred from homology"/>
<evidence type="ECO:0000313" key="3">
    <source>
        <dbReference type="EMBL" id="KXA97985.1"/>
    </source>
</evidence>
<feature type="binding site" evidence="2">
    <location>
        <position position="121"/>
    </location>
    <ligand>
        <name>substrate</name>
    </ligand>
</feature>
<evidence type="ECO:0000313" key="4">
    <source>
        <dbReference type="Proteomes" id="UP000070257"/>
    </source>
</evidence>
<dbReference type="NCBIfam" id="TIGR00021">
    <property type="entry name" value="rpiA"/>
    <property type="match status" value="1"/>
</dbReference>
<dbReference type="Proteomes" id="UP000070257">
    <property type="component" value="Unassembled WGS sequence"/>
</dbReference>
<feature type="binding site" evidence="2">
    <location>
        <begin position="94"/>
        <end position="97"/>
    </location>
    <ligand>
        <name>substrate</name>
    </ligand>
</feature>
<dbReference type="HAMAP" id="MF_00170">
    <property type="entry name" value="Rib_5P_isom_A"/>
    <property type="match status" value="1"/>
</dbReference>
<comment type="caution">
    <text evidence="3">The sequence shown here is derived from an EMBL/GenBank/DDBJ whole genome shotgun (WGS) entry which is preliminary data.</text>
</comment>
<dbReference type="GO" id="GO:0005829">
    <property type="term" value="C:cytosol"/>
    <property type="evidence" value="ECO:0007669"/>
    <property type="project" value="TreeGrafter"/>
</dbReference>
<accession>A0A656YW68</accession>
<dbReference type="CDD" id="cd01398">
    <property type="entry name" value="RPI_A"/>
    <property type="match status" value="1"/>
</dbReference>
<dbReference type="SUPFAM" id="SSF75445">
    <property type="entry name" value="D-ribose-5-phosphate isomerase (RpiA), lid domain"/>
    <property type="match status" value="1"/>
</dbReference>